<dbReference type="EMBL" id="JADQDF010000001">
    <property type="protein sequence ID" value="MBW0127725.1"/>
    <property type="molecule type" value="Genomic_DNA"/>
</dbReference>
<reference evidence="3 4" key="1">
    <citation type="submission" date="2020-11" db="EMBL/GenBank/DDBJ databases">
        <title>Pseudonocardia abyssalis sp. nov. and Pseudonocardia oceani sp. nov., description and phylogenomic analysis of two novel actinomycetes isolated from the deep Southern Ocean.</title>
        <authorList>
            <person name="Parra J."/>
        </authorList>
    </citation>
    <scope>NUCLEOTIDE SEQUENCE [LARGE SCALE GENOMIC DNA]</scope>
    <source>
        <strain evidence="4">KRD185</strain>
    </source>
</reference>
<organism evidence="3 4">
    <name type="scientific">Pseudonocardia oceani</name>
    <dbReference type="NCBI Taxonomy" id="2792013"/>
    <lineage>
        <taxon>Bacteria</taxon>
        <taxon>Bacillati</taxon>
        <taxon>Actinomycetota</taxon>
        <taxon>Actinomycetes</taxon>
        <taxon>Pseudonocardiales</taxon>
        <taxon>Pseudonocardiaceae</taxon>
        <taxon>Pseudonocardia</taxon>
    </lineage>
</organism>
<accession>A0ABS6U670</accession>
<dbReference type="RefSeq" id="WP_218595615.1">
    <property type="nucleotide sequence ID" value="NZ_JADQDF010000001.1"/>
</dbReference>
<name>A0ABS6U670_9PSEU</name>
<dbReference type="Pfam" id="PF01451">
    <property type="entry name" value="LMWPc"/>
    <property type="match status" value="1"/>
</dbReference>
<keyword evidence="4" id="KW-1185">Reference proteome</keyword>
<proteinExistence type="predicted"/>
<feature type="domain" description="Phosphotyrosine protein phosphatase I" evidence="2">
    <location>
        <begin position="11"/>
        <end position="198"/>
    </location>
</feature>
<evidence type="ECO:0000313" key="4">
    <source>
        <dbReference type="Proteomes" id="UP000694300"/>
    </source>
</evidence>
<evidence type="ECO:0000313" key="3">
    <source>
        <dbReference type="EMBL" id="MBW0127725.1"/>
    </source>
</evidence>
<evidence type="ECO:0000259" key="2">
    <source>
        <dbReference type="SMART" id="SM00226"/>
    </source>
</evidence>
<dbReference type="InterPro" id="IPR050438">
    <property type="entry name" value="LMW_PTPase"/>
</dbReference>
<comment type="caution">
    <text evidence="3">The sequence shown here is derived from an EMBL/GenBank/DDBJ whole genome shotgun (WGS) entry which is preliminary data.</text>
</comment>
<dbReference type="PANTHER" id="PTHR11717">
    <property type="entry name" value="LOW MOLECULAR WEIGHT PROTEIN TYROSINE PHOSPHATASE"/>
    <property type="match status" value="1"/>
</dbReference>
<evidence type="ECO:0000256" key="1">
    <source>
        <dbReference type="ARBA" id="ARBA00013064"/>
    </source>
</evidence>
<dbReference type="SMART" id="SM00226">
    <property type="entry name" value="LMWPc"/>
    <property type="match status" value="1"/>
</dbReference>
<dbReference type="Proteomes" id="UP000694300">
    <property type="component" value="Unassembled WGS sequence"/>
</dbReference>
<protein>
    <recommendedName>
        <fullName evidence="1">protein-tyrosine-phosphatase</fullName>
        <ecNumber evidence="1">3.1.3.48</ecNumber>
    </recommendedName>
</protein>
<dbReference type="EC" id="3.1.3.48" evidence="1"/>
<sequence>MGRHRQAEQSFRLLVVCTANMCRSPTAEIMMRAALHERLGPAAAGFVVSSAGVAVPPQRRSMHPLTRAELRARGLSSPAEAFVVTQLQPEHVTRADLVLGAERRHCAAVVEQTPEALPVTFGLREFARLAAAMDASTLSRSPVVRAHELVEFARVHRGLVTARDRGSDDIPDPVGGTRDDHRRAADAIGTATWSIVSSISPNSR</sequence>
<gene>
    <name evidence="3" type="ORF">I4I82_08505</name>
</gene>
<dbReference type="InterPro" id="IPR023485">
    <property type="entry name" value="Ptyr_pPase"/>
</dbReference>
<dbReference type="PANTHER" id="PTHR11717:SF7">
    <property type="entry name" value="LOW MOLECULAR WEIGHT PHOSPHOTYROSINE PROTEIN PHOSPHATASE"/>
    <property type="match status" value="1"/>
</dbReference>